<feature type="compositionally biased region" description="Basic and acidic residues" evidence="1">
    <location>
        <begin position="112"/>
        <end position="131"/>
    </location>
</feature>
<protein>
    <submittedName>
        <fullName evidence="2">Uncharacterized protein</fullName>
    </submittedName>
</protein>
<name>A0A4Z1G8N7_9HELO</name>
<keyword evidence="3" id="KW-1185">Reference proteome</keyword>
<dbReference type="AlphaFoldDB" id="A0A4Z1G8N7"/>
<dbReference type="Proteomes" id="UP000297910">
    <property type="component" value="Unassembled WGS sequence"/>
</dbReference>
<feature type="compositionally biased region" description="Basic and acidic residues" evidence="1">
    <location>
        <begin position="208"/>
        <end position="319"/>
    </location>
</feature>
<feature type="region of interest" description="Disordered" evidence="1">
    <location>
        <begin position="1"/>
        <end position="319"/>
    </location>
</feature>
<accession>A0A4Z1G8N7</accession>
<feature type="compositionally biased region" description="Acidic residues" evidence="1">
    <location>
        <begin position="42"/>
        <end position="55"/>
    </location>
</feature>
<feature type="compositionally biased region" description="Basic and acidic residues" evidence="1">
    <location>
        <begin position="61"/>
        <end position="70"/>
    </location>
</feature>
<feature type="compositionally biased region" description="Low complexity" evidence="1">
    <location>
        <begin position="196"/>
        <end position="206"/>
    </location>
</feature>
<evidence type="ECO:0000256" key="1">
    <source>
        <dbReference type="SAM" id="MobiDB-lite"/>
    </source>
</evidence>
<dbReference type="EMBL" id="PQXI01000006">
    <property type="protein sequence ID" value="TGO30367.1"/>
    <property type="molecule type" value="Genomic_DNA"/>
</dbReference>
<organism evidence="2 3">
    <name type="scientific">Botrytis paeoniae</name>
    <dbReference type="NCBI Taxonomy" id="278948"/>
    <lineage>
        <taxon>Eukaryota</taxon>
        <taxon>Fungi</taxon>
        <taxon>Dikarya</taxon>
        <taxon>Ascomycota</taxon>
        <taxon>Pezizomycotina</taxon>
        <taxon>Leotiomycetes</taxon>
        <taxon>Helotiales</taxon>
        <taxon>Sclerotiniaceae</taxon>
        <taxon>Botrytis</taxon>
    </lineage>
</organism>
<reference evidence="2 3" key="1">
    <citation type="submission" date="2017-12" db="EMBL/GenBank/DDBJ databases">
        <title>Comparative genomics of Botrytis spp.</title>
        <authorList>
            <person name="Valero-Jimenez C.A."/>
            <person name="Tapia P."/>
            <person name="Veloso J."/>
            <person name="Silva-Moreno E."/>
            <person name="Staats M."/>
            <person name="Valdes J.H."/>
            <person name="Van Kan J.A.L."/>
        </authorList>
    </citation>
    <scope>NUCLEOTIDE SEQUENCE [LARGE SCALE GENOMIC DNA]</scope>
    <source>
        <strain evidence="2 3">Bp0003</strain>
    </source>
</reference>
<gene>
    <name evidence="2" type="ORF">BPAE_0006g01070</name>
</gene>
<comment type="caution">
    <text evidence="2">The sequence shown here is derived from an EMBL/GenBank/DDBJ whole genome shotgun (WGS) entry which is preliminary data.</text>
</comment>
<feature type="compositionally biased region" description="Basic and acidic residues" evidence="1">
    <location>
        <begin position="145"/>
        <end position="166"/>
    </location>
</feature>
<sequence length="361" mass="43563">MSYKAQAPVYNTDNGEKPPPSIEDERISPETFYKLAALGLESDSESDSEIEEYEAYQEPYYDYRHEERSRARSRSPEPAYWKSSFKPYRDGNKSQATYGREEYRRPTVPHPDPTEEYRARKRAERAARATQDDEPQPSRYSRRAPSPERQEYRRDREEYRRPHVPDPPRYQYYGPRGRSPSPPPTRPRYQPESSHKSSSSSYSSSSRTRAEKLRKMEEEREDRERIREDLRAKQELKKERLRRYHEENLRAKEGLDHIRLRREEEEEERLKDRLRQRQNGPDERHLSRTKHEPRKSSRYEEPRIYESHSKPSYRDPEYGYDYARKEVRVPEPRKGEKLRVDVPGGGESLLWLRIRIRRRSV</sequence>
<evidence type="ECO:0000313" key="2">
    <source>
        <dbReference type="EMBL" id="TGO30367.1"/>
    </source>
</evidence>
<evidence type="ECO:0000313" key="3">
    <source>
        <dbReference type="Proteomes" id="UP000297910"/>
    </source>
</evidence>
<proteinExistence type="predicted"/>